<keyword evidence="2" id="KW-1185">Reference proteome</keyword>
<evidence type="ECO:0000313" key="1">
    <source>
        <dbReference type="EMBL" id="KAK9712402.1"/>
    </source>
</evidence>
<comment type="caution">
    <text evidence="1">The sequence shown here is derived from an EMBL/GenBank/DDBJ whole genome shotgun (WGS) entry which is preliminary data.</text>
</comment>
<reference evidence="1 2" key="1">
    <citation type="journal article" date="2024" name="BMC Genomics">
        <title>De novo assembly and annotation of Popillia japonica's genome with initial clues to its potential as an invasive pest.</title>
        <authorList>
            <person name="Cucini C."/>
            <person name="Boschi S."/>
            <person name="Funari R."/>
            <person name="Cardaioli E."/>
            <person name="Iannotti N."/>
            <person name="Marturano G."/>
            <person name="Paoli F."/>
            <person name="Bruttini M."/>
            <person name="Carapelli A."/>
            <person name="Frati F."/>
            <person name="Nardi F."/>
        </authorList>
    </citation>
    <scope>NUCLEOTIDE SEQUENCE [LARGE SCALE GENOMIC DNA]</scope>
    <source>
        <strain evidence="1">DMR45628</strain>
    </source>
</reference>
<dbReference type="AlphaFoldDB" id="A0AAW1K579"/>
<proteinExistence type="predicted"/>
<name>A0AAW1K579_POPJA</name>
<organism evidence="1 2">
    <name type="scientific">Popillia japonica</name>
    <name type="common">Japanese beetle</name>
    <dbReference type="NCBI Taxonomy" id="7064"/>
    <lineage>
        <taxon>Eukaryota</taxon>
        <taxon>Metazoa</taxon>
        <taxon>Ecdysozoa</taxon>
        <taxon>Arthropoda</taxon>
        <taxon>Hexapoda</taxon>
        <taxon>Insecta</taxon>
        <taxon>Pterygota</taxon>
        <taxon>Neoptera</taxon>
        <taxon>Endopterygota</taxon>
        <taxon>Coleoptera</taxon>
        <taxon>Polyphaga</taxon>
        <taxon>Scarabaeiformia</taxon>
        <taxon>Scarabaeidae</taxon>
        <taxon>Rutelinae</taxon>
        <taxon>Popillia</taxon>
    </lineage>
</organism>
<accession>A0AAW1K579</accession>
<gene>
    <name evidence="1" type="ORF">QE152_g24923</name>
</gene>
<sequence>MVRNYVRKKPEPAYSQETLKHTIDNVKSNQMTLYRASEHYTGPKALFKRVKGMRGVKSNSEQFEPQALNKFKHFQNDSPEAPSPLSSTVTLQPIIENPEAEFQTFDKGEEEVEAHISVDSQSFEAILLEYLKWAPSTSKQKRRKVCPEPEVITSSEYLQKLKIRRCHRKQHKRK</sequence>
<dbReference type="EMBL" id="JASPKY010000264">
    <property type="protein sequence ID" value="KAK9712402.1"/>
    <property type="molecule type" value="Genomic_DNA"/>
</dbReference>
<dbReference type="Proteomes" id="UP001458880">
    <property type="component" value="Unassembled WGS sequence"/>
</dbReference>
<evidence type="ECO:0000313" key="2">
    <source>
        <dbReference type="Proteomes" id="UP001458880"/>
    </source>
</evidence>
<protein>
    <submittedName>
        <fullName evidence="1">Uncharacterized protein</fullName>
    </submittedName>
</protein>